<sequence length="182" mass="19867">MDSRYDPEALRVARQATATGEQVLWAGRPGAAVWLSWELAHPLGLLVVVGGSLLWNLRDRTGLLSERPGLVAVMTIPLWAFAGWLALAAWSRRKRAREVYAVTSRRVLILADDGTVRHAVGLEAAPDFRVQGRTLWLGGLDEVVAAGRGDLDGGLDRMERLPRLRGLADPERVMATIRTAAA</sequence>
<reference evidence="2 3" key="1">
    <citation type="submission" date="2020-08" db="EMBL/GenBank/DDBJ databases">
        <title>Genomic Encyclopedia of Type Strains, Phase IV (KMG-IV): sequencing the most valuable type-strain genomes for metagenomic binning, comparative biology and taxonomic classification.</title>
        <authorList>
            <person name="Goeker M."/>
        </authorList>
    </citation>
    <scope>NUCLEOTIDE SEQUENCE [LARGE SCALE GENOMIC DNA]</scope>
    <source>
        <strain evidence="2 3">DSM 23960</strain>
    </source>
</reference>
<accession>A0A7W6NRI5</accession>
<keyword evidence="1" id="KW-1133">Transmembrane helix</keyword>
<keyword evidence="1" id="KW-0812">Transmembrane</keyword>
<evidence type="ECO:0000313" key="3">
    <source>
        <dbReference type="Proteomes" id="UP000529946"/>
    </source>
</evidence>
<feature type="transmembrane region" description="Helical" evidence="1">
    <location>
        <begin position="69"/>
        <end position="90"/>
    </location>
</feature>
<name>A0A7W6NRI5_9CAUL</name>
<dbReference type="AlphaFoldDB" id="A0A7W6NRI5"/>
<dbReference type="EMBL" id="JACIDM010000003">
    <property type="protein sequence ID" value="MBB4084215.1"/>
    <property type="molecule type" value="Genomic_DNA"/>
</dbReference>
<keyword evidence="3" id="KW-1185">Reference proteome</keyword>
<evidence type="ECO:0000313" key="2">
    <source>
        <dbReference type="EMBL" id="MBB4084215.1"/>
    </source>
</evidence>
<proteinExistence type="predicted"/>
<gene>
    <name evidence="2" type="ORF">GGR12_003103</name>
</gene>
<dbReference type="RefSeq" id="WP_183205475.1">
    <property type="nucleotide sequence ID" value="NZ_BAAAER010000003.1"/>
</dbReference>
<organism evidence="2 3">
    <name type="scientific">Brevundimonas lenta</name>
    <dbReference type="NCBI Taxonomy" id="424796"/>
    <lineage>
        <taxon>Bacteria</taxon>
        <taxon>Pseudomonadati</taxon>
        <taxon>Pseudomonadota</taxon>
        <taxon>Alphaproteobacteria</taxon>
        <taxon>Caulobacterales</taxon>
        <taxon>Caulobacteraceae</taxon>
        <taxon>Brevundimonas</taxon>
    </lineage>
</organism>
<dbReference type="Proteomes" id="UP000529946">
    <property type="component" value="Unassembled WGS sequence"/>
</dbReference>
<protein>
    <submittedName>
        <fullName evidence="2">Uncharacterized protein</fullName>
    </submittedName>
</protein>
<keyword evidence="1" id="KW-0472">Membrane</keyword>
<comment type="caution">
    <text evidence="2">The sequence shown here is derived from an EMBL/GenBank/DDBJ whole genome shotgun (WGS) entry which is preliminary data.</text>
</comment>
<evidence type="ECO:0000256" key="1">
    <source>
        <dbReference type="SAM" id="Phobius"/>
    </source>
</evidence>
<feature type="transmembrane region" description="Helical" evidence="1">
    <location>
        <begin position="39"/>
        <end position="57"/>
    </location>
</feature>